<evidence type="ECO:0008006" key="4">
    <source>
        <dbReference type="Google" id="ProtNLM"/>
    </source>
</evidence>
<feature type="transmembrane region" description="Helical" evidence="1">
    <location>
        <begin position="54"/>
        <end position="72"/>
    </location>
</feature>
<reference evidence="2 3" key="1">
    <citation type="submission" date="2020-08" db="EMBL/GenBank/DDBJ databases">
        <title>Functional genomics of gut bacteria from endangered species of beetles.</title>
        <authorList>
            <person name="Carlos-Shanley C."/>
        </authorList>
    </citation>
    <scope>NUCLEOTIDE SEQUENCE [LARGE SCALE GENOMIC DNA]</scope>
    <source>
        <strain evidence="2 3">S00239</strain>
    </source>
</reference>
<feature type="transmembrane region" description="Helical" evidence="1">
    <location>
        <begin position="6"/>
        <end position="28"/>
    </location>
</feature>
<name>A0A840LJ36_9BURK</name>
<accession>A0A840LJ36</accession>
<proteinExistence type="predicted"/>
<keyword evidence="3" id="KW-1185">Reference proteome</keyword>
<dbReference type="Proteomes" id="UP000562027">
    <property type="component" value="Unassembled WGS sequence"/>
</dbReference>
<keyword evidence="1" id="KW-0472">Membrane</keyword>
<comment type="caution">
    <text evidence="2">The sequence shown here is derived from an EMBL/GenBank/DDBJ whole genome shotgun (WGS) entry which is preliminary data.</text>
</comment>
<sequence>MSYGLLVTLHLFCAIVFIGIVSFEVLILEGIRKNLPPPYMTLVEEGIHHRGRKLMPWFVATLFLSGIAMALGTHRHALLGALGGTADSLFGLLLSIKILLAVSVLVHFVVAIRYSLCGGMSNKRFKYTHLSVFIHMVLIVLLAKGMYYPPAWARFSN</sequence>
<dbReference type="InterPro" id="IPR007418">
    <property type="entry name" value="DUF474"/>
</dbReference>
<gene>
    <name evidence="2" type="ORF">HNP55_003834</name>
</gene>
<dbReference type="AlphaFoldDB" id="A0A840LJ36"/>
<dbReference type="RefSeq" id="WP_184303064.1">
    <property type="nucleotide sequence ID" value="NZ_JACHLP010000008.1"/>
</dbReference>
<evidence type="ECO:0000256" key="1">
    <source>
        <dbReference type="SAM" id="Phobius"/>
    </source>
</evidence>
<feature type="transmembrane region" description="Helical" evidence="1">
    <location>
        <begin position="127"/>
        <end position="147"/>
    </location>
</feature>
<organism evidence="2 3">
    <name type="scientific">Roseateles oligotrophus</name>
    <dbReference type="NCBI Taxonomy" id="1769250"/>
    <lineage>
        <taxon>Bacteria</taxon>
        <taxon>Pseudomonadati</taxon>
        <taxon>Pseudomonadota</taxon>
        <taxon>Betaproteobacteria</taxon>
        <taxon>Burkholderiales</taxon>
        <taxon>Sphaerotilaceae</taxon>
        <taxon>Roseateles</taxon>
    </lineage>
</organism>
<keyword evidence="1" id="KW-1133">Transmembrane helix</keyword>
<evidence type="ECO:0000313" key="3">
    <source>
        <dbReference type="Proteomes" id="UP000562027"/>
    </source>
</evidence>
<dbReference type="PIRSF" id="PIRSF015875">
    <property type="entry name" value="UCP015875"/>
    <property type="match status" value="1"/>
</dbReference>
<protein>
    <recommendedName>
        <fullName evidence="4">Copper resistance protein D</fullName>
    </recommendedName>
</protein>
<dbReference type="EMBL" id="JACHLP010000008">
    <property type="protein sequence ID" value="MBB4845287.1"/>
    <property type="molecule type" value="Genomic_DNA"/>
</dbReference>
<feature type="transmembrane region" description="Helical" evidence="1">
    <location>
        <begin position="92"/>
        <end position="115"/>
    </location>
</feature>
<evidence type="ECO:0000313" key="2">
    <source>
        <dbReference type="EMBL" id="MBB4845287.1"/>
    </source>
</evidence>
<keyword evidence="1" id="KW-0812">Transmembrane</keyword>